<dbReference type="SUPFAM" id="SSF51126">
    <property type="entry name" value="Pectin lyase-like"/>
    <property type="match status" value="1"/>
</dbReference>
<organism evidence="2 3">
    <name type="scientific">Parabacteroides distasonis</name>
    <dbReference type="NCBI Taxonomy" id="823"/>
    <lineage>
        <taxon>Bacteria</taxon>
        <taxon>Pseudomonadati</taxon>
        <taxon>Bacteroidota</taxon>
        <taxon>Bacteroidia</taxon>
        <taxon>Bacteroidales</taxon>
        <taxon>Tannerellaceae</taxon>
        <taxon>Parabacteroides</taxon>
    </lineage>
</organism>
<name>A0A6I2NNE7_PARDI</name>
<dbReference type="RefSeq" id="WP_121956312.1">
    <property type="nucleotide sequence ID" value="NZ_CP103185.1"/>
</dbReference>
<gene>
    <name evidence="2" type="ORF">GKD68_05955</name>
</gene>
<dbReference type="EMBL" id="WKNE01000003">
    <property type="protein sequence ID" value="MRZ54296.1"/>
    <property type="molecule type" value="Genomic_DNA"/>
</dbReference>
<evidence type="ECO:0000313" key="2">
    <source>
        <dbReference type="EMBL" id="MRZ54296.1"/>
    </source>
</evidence>
<protein>
    <submittedName>
        <fullName evidence="2">Uncharacterized protein</fullName>
    </submittedName>
</protein>
<evidence type="ECO:0000256" key="1">
    <source>
        <dbReference type="SAM" id="SignalP"/>
    </source>
</evidence>
<feature type="chain" id="PRO_5030154273" evidence="1">
    <location>
        <begin position="22"/>
        <end position="1317"/>
    </location>
</feature>
<evidence type="ECO:0000313" key="3">
    <source>
        <dbReference type="Proteomes" id="UP000432516"/>
    </source>
</evidence>
<keyword evidence="1" id="KW-0732">Signal</keyword>
<dbReference type="InterPro" id="IPR011050">
    <property type="entry name" value="Pectin_lyase_fold/virulence"/>
</dbReference>
<sequence length="1317" mass="138569">MRHKLLYLLALALTATSSGWGQDVDTLVYSSGGKLCKMILPQTPSNPALESIPSCFANGNPVRVYLNQASGRMIVETIETDGGTPDTLQFEPGKFGVFGGSLGKAVTSASITLESGSIRSIFGGGMFVGNAGTGKTTQAVTDKYSYKNSDGSYYTPVSADVSDAVSIEIKPGAVVSNLLLGGGRYYAKTNTVNIKADQATIMAIYAGGYDQGQTTNTLTTDVDASVNGVKNVNMTLSKCTIPEGLGTGGGQGYTHTGTSVVTVTDSELGAIYGTLSNGYADDITVNMTNTTFKKQYNGSDIQYRELASINRGGVKNISFTFDGCSFEEPESIVAGLGAVDGWADSDTNGKPQPIVNGNVSYKFINSKTETPTFSVGRGLDNANIELTGAKASLRHFVDGKKIPEGLSEFTLSADKTWTFNDGLVIDTAVTFTNNGTLVSAITAVRQPKGTSYDVYANGTPIEITAYSTDSVKITKQGKTAVAFKVPSTSKIYGGAKESTVASTSINMISGTVRTMLGGGNSTKSDTPADVTGKISIQIQKDATVSYLLVGSGYRYSKANEVYIDIQGGTVSQLYPGGDDGGKTTNTIDTPLDQSVNGVKTVTINMNGGVIAGGIGCGGGNGYTHTGVSTVTIQNATIAAFYGTLSNGRADEITATVTGCTFPTSINGTAIKDREFATINRGAVGTASFKFDGCTFQEPENMNASLGAIMGWADSDTNGRPAPAVDGTVSFEFINSKSATPLMVFSRGLHQANINLSGAKASLVSFRDGTAVPGTLSEFALGEGKTWNLDGGLSIAEGVTFTKQGTLNATALDASDLLALASVHADKIALVEGTYELPSQLTITKPMVLNGAGMDKTVIKAGTADWAHTYNADLNMIAIENATGITPAEGGEVVISNLTASNAKRNGLNVQTSMAVKLDFVTLKDNTAAGLVVHSKVDATDMHTSGNAWGGVNIDKGTPEYSTLCFTFDANSTFAEKAPIYSELYDQEKIVVVPDDSWERLVQMSSESKGVAMWLKRLIVTAGQTLTADATYANRNVYIENTGTLNVTAPLAFAKVTMEEGARLVPTSPATTTDKITATTLQLNTPLKDSEWKAFGFPSTYKVQSTTEPATEYTQPTADPKANTGAWYATLKGTSSPEFEYKTDEFGQAGLLSATTGEYAIVSTAADPIELKAATEPDAPTTATFTIFANTGTDELTLTKNQYVYKLNAASNEFVQCTEKTLKPFESVIFTDASTYSTLRSLRLGDNIVTGTQEIEPVEGYYVTTDRGAIMIHTAEPVQVLIVEMSGRIAYKGIATDGQRIMVPAGIYAVNGQLVRVK</sequence>
<comment type="caution">
    <text evidence="2">The sequence shown here is derived from an EMBL/GenBank/DDBJ whole genome shotgun (WGS) entry which is preliminary data.</text>
</comment>
<reference evidence="2 3" key="1">
    <citation type="journal article" date="2019" name="Nat. Med.">
        <title>A library of human gut bacterial isolates paired with longitudinal multiomics data enables mechanistic microbiome research.</title>
        <authorList>
            <person name="Poyet M."/>
            <person name="Groussin M."/>
            <person name="Gibbons S.M."/>
            <person name="Avila-Pacheco J."/>
            <person name="Jiang X."/>
            <person name="Kearney S.M."/>
            <person name="Perrotta A.R."/>
            <person name="Berdy B."/>
            <person name="Zhao S."/>
            <person name="Lieberman T.D."/>
            <person name="Swanson P.K."/>
            <person name="Smith M."/>
            <person name="Roesemann S."/>
            <person name="Alexander J.E."/>
            <person name="Rich S.A."/>
            <person name="Livny J."/>
            <person name="Vlamakis H."/>
            <person name="Clish C."/>
            <person name="Bullock K."/>
            <person name="Deik A."/>
            <person name="Scott J."/>
            <person name="Pierce K.A."/>
            <person name="Xavier R.J."/>
            <person name="Alm E.J."/>
        </authorList>
    </citation>
    <scope>NUCLEOTIDE SEQUENCE [LARGE SCALE GENOMIC DNA]</scope>
    <source>
        <strain evidence="2 3">BIOML-A2</strain>
    </source>
</reference>
<dbReference type="Proteomes" id="UP000432516">
    <property type="component" value="Unassembled WGS sequence"/>
</dbReference>
<accession>A0A6I2NNE7</accession>
<proteinExistence type="predicted"/>
<feature type="signal peptide" evidence="1">
    <location>
        <begin position="1"/>
        <end position="21"/>
    </location>
</feature>